<sequence>LVIWPGYSASILEYETSITLCADVNHKLLRMQTAYDLIMHVDNKSQRKDAMEILKK</sequence>
<reference evidence="1 2" key="1">
    <citation type="submission" date="2019-01" db="EMBL/GenBank/DDBJ databases">
        <authorList>
            <person name="Alioto T."/>
            <person name="Alioto T."/>
        </authorList>
    </citation>
    <scope>NUCLEOTIDE SEQUENCE [LARGE SCALE GENOMIC DNA]</scope>
</reference>
<name>A0A485NDB3_LYNPA</name>
<organism evidence="1 2">
    <name type="scientific">Lynx pardinus</name>
    <name type="common">Iberian lynx</name>
    <name type="synonym">Felis pardina</name>
    <dbReference type="NCBI Taxonomy" id="191816"/>
    <lineage>
        <taxon>Eukaryota</taxon>
        <taxon>Metazoa</taxon>
        <taxon>Chordata</taxon>
        <taxon>Craniata</taxon>
        <taxon>Vertebrata</taxon>
        <taxon>Euteleostomi</taxon>
        <taxon>Mammalia</taxon>
        <taxon>Eutheria</taxon>
        <taxon>Laurasiatheria</taxon>
        <taxon>Carnivora</taxon>
        <taxon>Feliformia</taxon>
        <taxon>Felidae</taxon>
        <taxon>Felinae</taxon>
        <taxon>Lynx</taxon>
    </lineage>
</organism>
<evidence type="ECO:0000313" key="2">
    <source>
        <dbReference type="Proteomes" id="UP000386466"/>
    </source>
</evidence>
<proteinExistence type="predicted"/>
<keyword evidence="2" id="KW-1185">Reference proteome</keyword>
<accession>A0A485NDB3</accession>
<gene>
    <name evidence="1" type="ORF">LYPA_23C004074</name>
</gene>
<feature type="non-terminal residue" evidence="1">
    <location>
        <position position="1"/>
    </location>
</feature>
<dbReference type="AlphaFoldDB" id="A0A485NDB3"/>
<dbReference type="EMBL" id="CAAGRJ010013373">
    <property type="protein sequence ID" value="VFV29948.1"/>
    <property type="molecule type" value="Genomic_DNA"/>
</dbReference>
<dbReference type="SUPFAM" id="SSF101690">
    <property type="entry name" value="PAZ domain"/>
    <property type="match status" value="1"/>
</dbReference>
<protein>
    <submittedName>
        <fullName evidence="1">Uncharacterized protein</fullName>
    </submittedName>
</protein>
<dbReference type="Proteomes" id="UP000386466">
    <property type="component" value="Unassembled WGS sequence"/>
</dbReference>
<dbReference type="InterPro" id="IPR036085">
    <property type="entry name" value="PAZ_dom_sf"/>
</dbReference>
<evidence type="ECO:0000313" key="1">
    <source>
        <dbReference type="EMBL" id="VFV29948.1"/>
    </source>
</evidence>